<dbReference type="OrthoDB" id="3298842at2"/>
<accession>A0A1I2MCB7</accession>
<name>A0A1I2MCB7_9ACTN</name>
<reference evidence="1 2" key="1">
    <citation type="submission" date="2016-10" db="EMBL/GenBank/DDBJ databases">
        <authorList>
            <person name="de Groot N.N."/>
        </authorList>
    </citation>
    <scope>NUCLEOTIDE SEQUENCE [LARGE SCALE GENOMIC DNA]</scope>
    <source>
        <strain evidence="1 2">DSM 43019</strain>
    </source>
</reference>
<dbReference type="STRING" id="35752.SAMN05421541_12837"/>
<protein>
    <recommendedName>
        <fullName evidence="3">Ribosomal protein L7/L12 C-terminal domain-containing protein</fullName>
    </recommendedName>
</protein>
<organism evidence="1 2">
    <name type="scientific">Actinoplanes philippinensis</name>
    <dbReference type="NCBI Taxonomy" id="35752"/>
    <lineage>
        <taxon>Bacteria</taxon>
        <taxon>Bacillati</taxon>
        <taxon>Actinomycetota</taxon>
        <taxon>Actinomycetes</taxon>
        <taxon>Micromonosporales</taxon>
        <taxon>Micromonosporaceae</taxon>
        <taxon>Actinoplanes</taxon>
    </lineage>
</organism>
<evidence type="ECO:0000313" key="2">
    <source>
        <dbReference type="Proteomes" id="UP000199645"/>
    </source>
</evidence>
<dbReference type="AlphaFoldDB" id="A0A1I2MCB7"/>
<keyword evidence="2" id="KW-1185">Reference proteome</keyword>
<dbReference type="RefSeq" id="WP_093621907.1">
    <property type="nucleotide sequence ID" value="NZ_BOMT01000023.1"/>
</dbReference>
<dbReference type="Proteomes" id="UP000199645">
    <property type="component" value="Unassembled WGS sequence"/>
</dbReference>
<proteinExistence type="predicted"/>
<dbReference type="EMBL" id="FONV01000028">
    <property type="protein sequence ID" value="SFF89124.1"/>
    <property type="molecule type" value="Genomic_DNA"/>
</dbReference>
<evidence type="ECO:0008006" key="3">
    <source>
        <dbReference type="Google" id="ProtNLM"/>
    </source>
</evidence>
<gene>
    <name evidence="1" type="ORF">SAMN05421541_12837</name>
</gene>
<sequence length="81" mass="8616">MTPLMMAGLALGGAGLVMLVVAQYLGHRAVTAPDPDAVRAEVRDTLGRDGHAASVRIYRERTGAGLLEAHDAVRRIARESH</sequence>
<evidence type="ECO:0000313" key="1">
    <source>
        <dbReference type="EMBL" id="SFF89124.1"/>
    </source>
</evidence>